<dbReference type="RefSeq" id="WP_050753484.1">
    <property type="nucleotide sequence ID" value="NZ_JQKC01000035.1"/>
</dbReference>
<reference evidence="4" key="1">
    <citation type="submission" date="2015-07" db="EMBL/GenBank/DDBJ databases">
        <title>Near-Complete Genome Sequence of the Cellulolytic Bacterium Bacteroides (Pseudobacteroides) cellulosolvens ATCC 35603.</title>
        <authorList>
            <person name="Dassa B."/>
            <person name="Utturkar S.M."/>
            <person name="Klingeman D.M."/>
            <person name="Hurt R.A."/>
            <person name="Keller M."/>
            <person name="Xu J."/>
            <person name="Reddy Y.H.K."/>
            <person name="Borovok I."/>
            <person name="Grinberg I.R."/>
            <person name="Lamed R."/>
            <person name="Zhivin O."/>
            <person name="Bayer E.A."/>
            <person name="Brown S.D."/>
        </authorList>
    </citation>
    <scope>NUCLEOTIDE SEQUENCE [LARGE SCALE GENOMIC DNA]</scope>
    <source>
        <strain evidence="4">DSM 2933</strain>
    </source>
</reference>
<proteinExistence type="predicted"/>
<protein>
    <submittedName>
        <fullName evidence="3">Diguanylate cyclase</fullName>
    </submittedName>
</protein>
<keyword evidence="4" id="KW-1185">Reference proteome</keyword>
<name>A0A0L6JQU1_9FIRM</name>
<feature type="domain" description="GGDEF" evidence="2">
    <location>
        <begin position="95"/>
        <end position="221"/>
    </location>
</feature>
<sequence length="226" mass="25840">MRNALYRNIPIYIGLGGLLISFIVCFVYYSIQPTFYNYFWISVIVFSTVISVFCGLWIKNIIYYAYKDPLTDLFNRRYLYEKLESELKRLNRSKTALSLVIIDIDHFKRVNDKYGHLAGDKLLTRVSEVFKANSREIDTIARWGGEEFAIILPDTDSQGALKYAERLRKAIEKSEKCFGATVCIGVATTDKPIAIDILFAEADKALFQAKSVRNKVVGANFPLCEI</sequence>
<dbReference type="STRING" id="398512.Bccel_2993"/>
<dbReference type="SUPFAM" id="SSF55073">
    <property type="entry name" value="Nucleotide cyclase"/>
    <property type="match status" value="1"/>
</dbReference>
<dbReference type="Gene3D" id="3.30.70.270">
    <property type="match status" value="1"/>
</dbReference>
<dbReference type="NCBIfam" id="TIGR00254">
    <property type="entry name" value="GGDEF"/>
    <property type="match status" value="1"/>
</dbReference>
<dbReference type="GO" id="GO:0043709">
    <property type="term" value="P:cell adhesion involved in single-species biofilm formation"/>
    <property type="evidence" value="ECO:0007669"/>
    <property type="project" value="TreeGrafter"/>
</dbReference>
<dbReference type="FunFam" id="3.30.70.270:FF:000001">
    <property type="entry name" value="Diguanylate cyclase domain protein"/>
    <property type="match status" value="1"/>
</dbReference>
<feature type="transmembrane region" description="Helical" evidence="1">
    <location>
        <begin position="12"/>
        <end position="31"/>
    </location>
</feature>
<gene>
    <name evidence="3" type="ORF">Bccel_2993</name>
</gene>
<keyword evidence="1" id="KW-0472">Membrane</keyword>
<evidence type="ECO:0000259" key="2">
    <source>
        <dbReference type="PROSITE" id="PS50887"/>
    </source>
</evidence>
<keyword evidence="1" id="KW-1133">Transmembrane helix</keyword>
<dbReference type="InterPro" id="IPR043128">
    <property type="entry name" value="Rev_trsase/Diguanyl_cyclase"/>
</dbReference>
<organism evidence="3 4">
    <name type="scientific">Pseudobacteroides cellulosolvens ATCC 35603 = DSM 2933</name>
    <dbReference type="NCBI Taxonomy" id="398512"/>
    <lineage>
        <taxon>Bacteria</taxon>
        <taxon>Bacillati</taxon>
        <taxon>Bacillota</taxon>
        <taxon>Clostridia</taxon>
        <taxon>Eubacteriales</taxon>
        <taxon>Oscillospiraceae</taxon>
        <taxon>Pseudobacteroides</taxon>
    </lineage>
</organism>
<dbReference type="Pfam" id="PF00990">
    <property type="entry name" value="GGDEF"/>
    <property type="match status" value="1"/>
</dbReference>
<feature type="transmembrane region" description="Helical" evidence="1">
    <location>
        <begin position="37"/>
        <end position="58"/>
    </location>
</feature>
<dbReference type="SMART" id="SM00267">
    <property type="entry name" value="GGDEF"/>
    <property type="match status" value="1"/>
</dbReference>
<dbReference type="EMBL" id="LGTC01000001">
    <property type="protein sequence ID" value="KNY27722.1"/>
    <property type="molecule type" value="Genomic_DNA"/>
</dbReference>
<dbReference type="PROSITE" id="PS50887">
    <property type="entry name" value="GGDEF"/>
    <property type="match status" value="1"/>
</dbReference>
<dbReference type="InterPro" id="IPR029787">
    <property type="entry name" value="Nucleotide_cyclase"/>
</dbReference>
<dbReference type="GO" id="GO:1902201">
    <property type="term" value="P:negative regulation of bacterial-type flagellum-dependent cell motility"/>
    <property type="evidence" value="ECO:0007669"/>
    <property type="project" value="TreeGrafter"/>
</dbReference>
<evidence type="ECO:0000313" key="3">
    <source>
        <dbReference type="EMBL" id="KNY27722.1"/>
    </source>
</evidence>
<evidence type="ECO:0000256" key="1">
    <source>
        <dbReference type="SAM" id="Phobius"/>
    </source>
</evidence>
<dbReference type="Proteomes" id="UP000036923">
    <property type="component" value="Unassembled WGS sequence"/>
</dbReference>
<dbReference type="AlphaFoldDB" id="A0A0L6JQU1"/>
<keyword evidence="1" id="KW-0812">Transmembrane</keyword>
<dbReference type="eggNOG" id="COG3706">
    <property type="taxonomic scope" value="Bacteria"/>
</dbReference>
<dbReference type="InterPro" id="IPR000160">
    <property type="entry name" value="GGDEF_dom"/>
</dbReference>
<accession>A0A0L6JQU1</accession>
<dbReference type="PANTHER" id="PTHR45138:SF9">
    <property type="entry name" value="DIGUANYLATE CYCLASE DGCM-RELATED"/>
    <property type="match status" value="1"/>
</dbReference>
<comment type="caution">
    <text evidence="3">The sequence shown here is derived from an EMBL/GenBank/DDBJ whole genome shotgun (WGS) entry which is preliminary data.</text>
</comment>
<evidence type="ECO:0000313" key="4">
    <source>
        <dbReference type="Proteomes" id="UP000036923"/>
    </source>
</evidence>
<dbReference type="CDD" id="cd01949">
    <property type="entry name" value="GGDEF"/>
    <property type="match status" value="1"/>
</dbReference>
<dbReference type="PANTHER" id="PTHR45138">
    <property type="entry name" value="REGULATORY COMPONENTS OF SENSORY TRANSDUCTION SYSTEM"/>
    <property type="match status" value="1"/>
</dbReference>
<dbReference type="InterPro" id="IPR050469">
    <property type="entry name" value="Diguanylate_Cyclase"/>
</dbReference>
<dbReference type="GO" id="GO:0005886">
    <property type="term" value="C:plasma membrane"/>
    <property type="evidence" value="ECO:0007669"/>
    <property type="project" value="TreeGrafter"/>
</dbReference>
<dbReference type="GO" id="GO:0052621">
    <property type="term" value="F:diguanylate cyclase activity"/>
    <property type="evidence" value="ECO:0007669"/>
    <property type="project" value="TreeGrafter"/>
</dbReference>
<dbReference type="OrthoDB" id="9783388at2"/>